<organism evidence="2 3">
    <name type="scientific">Flavisolibacter ginsenosidimutans</name>
    <dbReference type="NCBI Taxonomy" id="661481"/>
    <lineage>
        <taxon>Bacteria</taxon>
        <taxon>Pseudomonadati</taxon>
        <taxon>Bacteroidota</taxon>
        <taxon>Chitinophagia</taxon>
        <taxon>Chitinophagales</taxon>
        <taxon>Chitinophagaceae</taxon>
        <taxon>Flavisolibacter</taxon>
    </lineage>
</organism>
<dbReference type="KEGG" id="fgg:FSB75_21210"/>
<proteinExistence type="predicted"/>
<feature type="transmembrane region" description="Helical" evidence="1">
    <location>
        <begin position="271"/>
        <end position="289"/>
    </location>
</feature>
<keyword evidence="1" id="KW-0812">Transmembrane</keyword>
<feature type="transmembrane region" description="Helical" evidence="1">
    <location>
        <begin position="83"/>
        <end position="104"/>
    </location>
</feature>
<feature type="transmembrane region" description="Helical" evidence="1">
    <location>
        <begin position="301"/>
        <end position="319"/>
    </location>
</feature>
<feature type="transmembrane region" description="Helical" evidence="1">
    <location>
        <begin position="116"/>
        <end position="136"/>
    </location>
</feature>
<evidence type="ECO:0000256" key="1">
    <source>
        <dbReference type="SAM" id="Phobius"/>
    </source>
</evidence>
<keyword evidence="3" id="KW-1185">Reference proteome</keyword>
<feature type="transmembrane region" description="Helical" evidence="1">
    <location>
        <begin position="201"/>
        <end position="221"/>
    </location>
</feature>
<dbReference type="EMBL" id="CP042433">
    <property type="protein sequence ID" value="QEC58318.1"/>
    <property type="molecule type" value="Genomic_DNA"/>
</dbReference>
<gene>
    <name evidence="2" type="ORF">FSB75_21210</name>
</gene>
<sequence length="380" mass="44376">MRQKTLITEWLVHKNRQTVVLIVAWIVLHLFLFFHFGIVTGLEAGKYIDRANDLVKQGAYPTDNFIFYSTEILLIAAAKCLHLGYGVVVTVQLGFNALACYCFYRIVEKLTKQNKAPFYFTLGFIAMFFYQLYNIYLFTESLYFSFSILFFYRLLKFSTFRLRQFVEVVLWLILLCFTRPVGLFFLPSTFVFIIFKFYREQATMLLLTAGVIVCVAFFFLINYSRNSGEEYDYILRFTDGYVICGIPSMPAKSIQFPVKENSLQGLAYLMIHYPGYFFSLFFQRLLAFFSAVRRYYSLPHNLFVAGYFCSLYVLAVWGIKKNFRIHGAEILFMLLLIFFTALSAGLACDEWHSRFLYTVFPFLMLLAALAFAPLQTKNKV</sequence>
<protein>
    <recommendedName>
        <fullName evidence="4">Glycosyltransferase family 39 protein</fullName>
    </recommendedName>
</protein>
<feature type="transmembrane region" description="Helical" evidence="1">
    <location>
        <begin position="20"/>
        <end position="42"/>
    </location>
</feature>
<dbReference type="RefSeq" id="WP_146791552.1">
    <property type="nucleotide sequence ID" value="NZ_BAABIO010000003.1"/>
</dbReference>
<accession>A0A5B8UNY9</accession>
<evidence type="ECO:0008006" key="4">
    <source>
        <dbReference type="Google" id="ProtNLM"/>
    </source>
</evidence>
<feature type="transmembrane region" description="Helical" evidence="1">
    <location>
        <begin position="169"/>
        <end position="195"/>
    </location>
</feature>
<evidence type="ECO:0000313" key="3">
    <source>
        <dbReference type="Proteomes" id="UP000321204"/>
    </source>
</evidence>
<keyword evidence="1" id="KW-0472">Membrane</keyword>
<name>A0A5B8UNY9_9BACT</name>
<evidence type="ECO:0000313" key="2">
    <source>
        <dbReference type="EMBL" id="QEC58318.1"/>
    </source>
</evidence>
<feature type="transmembrane region" description="Helical" evidence="1">
    <location>
        <begin position="142"/>
        <end position="162"/>
    </location>
</feature>
<dbReference type="OrthoDB" id="668900at2"/>
<dbReference type="AlphaFoldDB" id="A0A5B8UNY9"/>
<feature type="transmembrane region" description="Helical" evidence="1">
    <location>
        <begin position="355"/>
        <end position="374"/>
    </location>
</feature>
<keyword evidence="1" id="KW-1133">Transmembrane helix</keyword>
<dbReference type="Proteomes" id="UP000321204">
    <property type="component" value="Chromosome"/>
</dbReference>
<feature type="transmembrane region" description="Helical" evidence="1">
    <location>
        <begin position="325"/>
        <end position="348"/>
    </location>
</feature>
<reference evidence="2 3" key="1">
    <citation type="journal article" date="2015" name="Int. J. Syst. Evol. Microbiol.">
        <title>Flavisolibacter ginsenosidimutans sp. nov., with ginsenoside-converting activity isolated from soil used for cultivating ginseng.</title>
        <authorList>
            <person name="Zhao Y."/>
            <person name="Liu Q."/>
            <person name="Kang M.S."/>
            <person name="Jin F."/>
            <person name="Yu H."/>
            <person name="Im W.T."/>
        </authorList>
    </citation>
    <scope>NUCLEOTIDE SEQUENCE [LARGE SCALE GENOMIC DNA]</scope>
    <source>
        <strain evidence="2 3">Gsoil 636</strain>
    </source>
</reference>